<evidence type="ECO:0000256" key="6">
    <source>
        <dbReference type="ARBA" id="ARBA00023242"/>
    </source>
</evidence>
<dbReference type="Proteomes" id="UP000078046">
    <property type="component" value="Unassembled WGS sequence"/>
</dbReference>
<reference evidence="10 11" key="1">
    <citation type="submission" date="2016-04" db="EMBL/GenBank/DDBJ databases">
        <title>The genome of Intoshia linei affirms orthonectids as highly simplified spiralians.</title>
        <authorList>
            <person name="Mikhailov K.V."/>
            <person name="Slusarev G.S."/>
            <person name="Nikitin M.A."/>
            <person name="Logacheva M.D."/>
            <person name="Penin A."/>
            <person name="Aleoshin V."/>
            <person name="Panchin Y.V."/>
        </authorList>
    </citation>
    <scope>NUCLEOTIDE SEQUENCE [LARGE SCALE GENOMIC DNA]</scope>
    <source>
        <strain evidence="10">Intl2013</strain>
        <tissue evidence="10">Whole animal</tissue>
    </source>
</reference>
<name>A0A177ASW8_9BILA</name>
<dbReference type="OrthoDB" id="57957at2759"/>
<evidence type="ECO:0000313" key="11">
    <source>
        <dbReference type="Proteomes" id="UP000078046"/>
    </source>
</evidence>
<evidence type="ECO:0000313" key="10">
    <source>
        <dbReference type="EMBL" id="OAF65089.1"/>
    </source>
</evidence>
<dbReference type="Pfam" id="PF04722">
    <property type="entry name" value="Ssu72"/>
    <property type="match status" value="1"/>
</dbReference>
<comment type="similarity">
    <text evidence="2 9">Belongs to the SSU72 phosphatase family.</text>
</comment>
<dbReference type="GO" id="GO:0005634">
    <property type="term" value="C:nucleus"/>
    <property type="evidence" value="ECO:0007669"/>
    <property type="project" value="UniProtKB-SubCell"/>
</dbReference>
<dbReference type="InterPro" id="IPR006811">
    <property type="entry name" value="RNA_pol_II_suA"/>
</dbReference>
<evidence type="ECO:0000256" key="4">
    <source>
        <dbReference type="ARBA" id="ARBA00022801"/>
    </source>
</evidence>
<keyword evidence="11" id="KW-1185">Reference proteome</keyword>
<keyword evidence="5 9" id="KW-0904">Protein phosphatase</keyword>
<comment type="catalytic activity">
    <reaction evidence="7 9">
        <text>O-phospho-L-seryl-[protein] + H2O = L-seryl-[protein] + phosphate</text>
        <dbReference type="Rhea" id="RHEA:20629"/>
        <dbReference type="Rhea" id="RHEA-COMP:9863"/>
        <dbReference type="Rhea" id="RHEA-COMP:11604"/>
        <dbReference type="ChEBI" id="CHEBI:15377"/>
        <dbReference type="ChEBI" id="CHEBI:29999"/>
        <dbReference type="ChEBI" id="CHEBI:43474"/>
        <dbReference type="ChEBI" id="CHEBI:83421"/>
        <dbReference type="EC" id="3.1.3.16"/>
    </reaction>
</comment>
<evidence type="ECO:0000256" key="9">
    <source>
        <dbReference type="RuleBase" id="RU369031"/>
    </source>
</evidence>
<keyword evidence="3 9" id="KW-0507">mRNA processing</keyword>
<evidence type="ECO:0000256" key="3">
    <source>
        <dbReference type="ARBA" id="ARBA00022664"/>
    </source>
</evidence>
<keyword evidence="4 9" id="KW-0378">Hydrolase</keyword>
<evidence type="ECO:0000256" key="7">
    <source>
        <dbReference type="ARBA" id="ARBA00047761"/>
    </source>
</evidence>
<dbReference type="AlphaFoldDB" id="A0A177ASW8"/>
<gene>
    <name evidence="10" type="ORF">A3Q56_07214</name>
</gene>
<dbReference type="FunFam" id="3.40.50.2300:FF:000039">
    <property type="entry name" value="RNA polymerase II subunit A C-terminal domain phosphatase"/>
    <property type="match status" value="1"/>
</dbReference>
<accession>A0A177ASW8</accession>
<dbReference type="EC" id="3.1.3.16" evidence="9"/>
<evidence type="ECO:0000256" key="1">
    <source>
        <dbReference type="ARBA" id="ARBA00004123"/>
    </source>
</evidence>
<evidence type="ECO:0000256" key="2">
    <source>
        <dbReference type="ARBA" id="ARBA00008978"/>
    </source>
</evidence>
<comment type="catalytic activity">
    <reaction evidence="8 9">
        <text>O-phospho-L-threonyl-[protein] + H2O = L-threonyl-[protein] + phosphate</text>
        <dbReference type="Rhea" id="RHEA:47004"/>
        <dbReference type="Rhea" id="RHEA-COMP:11060"/>
        <dbReference type="Rhea" id="RHEA-COMP:11605"/>
        <dbReference type="ChEBI" id="CHEBI:15377"/>
        <dbReference type="ChEBI" id="CHEBI:30013"/>
        <dbReference type="ChEBI" id="CHEBI:43474"/>
        <dbReference type="ChEBI" id="CHEBI:61977"/>
        <dbReference type="EC" id="3.1.3.16"/>
    </reaction>
</comment>
<dbReference type="GO" id="GO:0031124">
    <property type="term" value="P:mRNA 3'-end processing"/>
    <property type="evidence" value="ECO:0007669"/>
    <property type="project" value="UniProtKB-ARBA"/>
</dbReference>
<keyword evidence="6 9" id="KW-0539">Nucleus</keyword>
<sequence>MIATQKNSNLHIAAICSSNMNRSMEAHDFLKKRNYNIDSFGTGTHVKLPGSKFDRPNVYAFGDVSYEEIYQDLCQKDYNLYTQNGMLNMLDRNRRIKERPQKFQNCIKNFDLLFTTEKRIFNIVIETLLARKSNIAHLSHVINIDIQDNHEEATLGAFLICDICEILSDSKDFDDDVERIITMFQNKYTDRNIIYTPITC</sequence>
<proteinExistence type="inferred from homology"/>
<dbReference type="Gene3D" id="3.40.50.2300">
    <property type="match status" value="2"/>
</dbReference>
<dbReference type="EMBL" id="LWCA01001454">
    <property type="protein sequence ID" value="OAF65089.1"/>
    <property type="molecule type" value="Genomic_DNA"/>
</dbReference>
<dbReference type="PANTHER" id="PTHR20383">
    <property type="entry name" value="RNA POLYMERASE II SUBUNIT A C-TERMINAL DOMAIN PHOSPHATASE"/>
    <property type="match status" value="1"/>
</dbReference>
<comment type="function">
    <text evidence="9">Protein phosphatase that catalyzes the dephosphorylation of the C-terminal domain of RNA polymerase II. Plays a role in RNA processing and termination.</text>
</comment>
<evidence type="ECO:0000256" key="5">
    <source>
        <dbReference type="ARBA" id="ARBA00022912"/>
    </source>
</evidence>
<evidence type="ECO:0000256" key="8">
    <source>
        <dbReference type="ARBA" id="ARBA00048336"/>
    </source>
</evidence>
<organism evidence="10 11">
    <name type="scientific">Intoshia linei</name>
    <dbReference type="NCBI Taxonomy" id="1819745"/>
    <lineage>
        <taxon>Eukaryota</taxon>
        <taxon>Metazoa</taxon>
        <taxon>Spiralia</taxon>
        <taxon>Lophotrochozoa</taxon>
        <taxon>Mesozoa</taxon>
        <taxon>Orthonectida</taxon>
        <taxon>Rhopaluridae</taxon>
        <taxon>Intoshia</taxon>
    </lineage>
</organism>
<protein>
    <recommendedName>
        <fullName evidence="9">RNA polymerase II subunit A C-terminal domain phosphatase SSU72</fullName>
        <shortName evidence="9">CTD phosphatase SSU72</shortName>
        <ecNumber evidence="9">3.1.3.16</ecNumber>
    </recommendedName>
</protein>
<comment type="subcellular location">
    <subcellularLocation>
        <location evidence="1 9">Nucleus</location>
    </subcellularLocation>
</comment>
<dbReference type="GO" id="GO:0008420">
    <property type="term" value="F:RNA polymerase II CTD heptapeptide repeat phosphatase activity"/>
    <property type="evidence" value="ECO:0007669"/>
    <property type="project" value="UniProtKB-ARBA"/>
</dbReference>
<comment type="caution">
    <text evidence="10">The sequence shown here is derived from an EMBL/GenBank/DDBJ whole genome shotgun (WGS) entry which is preliminary data.</text>
</comment>